<feature type="domain" description="Cupin type-2" evidence="1">
    <location>
        <begin position="43"/>
        <end position="91"/>
    </location>
</feature>
<reference evidence="2 3" key="1">
    <citation type="submission" date="2021-06" db="EMBL/GenBank/DDBJ databases">
        <title>Complete genome of Haloferula helveola possessing various polysaccharide degrading enzymes.</title>
        <authorList>
            <person name="Takami H."/>
            <person name="Huang C."/>
            <person name="Hamasaki K."/>
        </authorList>
    </citation>
    <scope>NUCLEOTIDE SEQUENCE [LARGE SCALE GENOMIC DNA]</scope>
    <source>
        <strain evidence="2 3">CN-1</strain>
    </source>
</reference>
<dbReference type="InterPro" id="IPR014710">
    <property type="entry name" value="RmlC-like_jellyroll"/>
</dbReference>
<dbReference type="Proteomes" id="UP001374893">
    <property type="component" value="Chromosome"/>
</dbReference>
<evidence type="ECO:0000313" key="3">
    <source>
        <dbReference type="Proteomes" id="UP001374893"/>
    </source>
</evidence>
<dbReference type="InterPro" id="IPR011051">
    <property type="entry name" value="RmlC_Cupin_sf"/>
</dbReference>
<dbReference type="SUPFAM" id="SSF51182">
    <property type="entry name" value="RmlC-like cupins"/>
    <property type="match status" value="1"/>
</dbReference>
<proteinExistence type="predicted"/>
<evidence type="ECO:0000313" key="2">
    <source>
        <dbReference type="EMBL" id="BCX48387.1"/>
    </source>
</evidence>
<dbReference type="RefSeq" id="WP_338684567.1">
    <property type="nucleotide sequence ID" value="NZ_AP024702.1"/>
</dbReference>
<gene>
    <name evidence="2" type="ORF">HAHE_22950</name>
</gene>
<protein>
    <submittedName>
        <fullName evidence="2">Cupin</fullName>
    </submittedName>
</protein>
<dbReference type="Gene3D" id="2.60.120.10">
    <property type="entry name" value="Jelly Rolls"/>
    <property type="match status" value="1"/>
</dbReference>
<organism evidence="2 3">
    <name type="scientific">Haloferula helveola</name>
    <dbReference type="NCBI Taxonomy" id="490095"/>
    <lineage>
        <taxon>Bacteria</taxon>
        <taxon>Pseudomonadati</taxon>
        <taxon>Verrucomicrobiota</taxon>
        <taxon>Verrucomicrobiia</taxon>
        <taxon>Verrucomicrobiales</taxon>
        <taxon>Verrucomicrobiaceae</taxon>
        <taxon>Haloferula</taxon>
    </lineage>
</organism>
<sequence>MKRYEHVDFPDLAPVECCCGTTRRAFANLDDAPASAHYLEVRDEPTTHYHKKTTEIYLVLEGEGFLELDGEMVAVKPLSAVMIRPGCRHRAVGRMKIVNIPIPKHDDNDFFYDESAVKEGEVPVH</sequence>
<dbReference type="Pfam" id="PF07883">
    <property type="entry name" value="Cupin_2"/>
    <property type="match status" value="1"/>
</dbReference>
<dbReference type="InterPro" id="IPR013096">
    <property type="entry name" value="Cupin_2"/>
</dbReference>
<evidence type="ECO:0000259" key="1">
    <source>
        <dbReference type="Pfam" id="PF07883"/>
    </source>
</evidence>
<accession>A0ABM7RKX9</accession>
<name>A0ABM7RKX9_9BACT</name>
<dbReference type="CDD" id="cd20295">
    <property type="entry name" value="cupin_Pac13-like"/>
    <property type="match status" value="1"/>
</dbReference>
<keyword evidence="3" id="KW-1185">Reference proteome</keyword>
<dbReference type="EMBL" id="AP024702">
    <property type="protein sequence ID" value="BCX48387.1"/>
    <property type="molecule type" value="Genomic_DNA"/>
</dbReference>